<accession>A0A0A9AXS6</accession>
<dbReference type="EMBL" id="GBRH01245998">
    <property type="protein sequence ID" value="JAD51897.1"/>
    <property type="molecule type" value="Transcribed_RNA"/>
</dbReference>
<name>A0A0A9AXS6_ARUDO</name>
<organism evidence="1">
    <name type="scientific">Arundo donax</name>
    <name type="common">Giant reed</name>
    <name type="synonym">Donax arundinaceus</name>
    <dbReference type="NCBI Taxonomy" id="35708"/>
    <lineage>
        <taxon>Eukaryota</taxon>
        <taxon>Viridiplantae</taxon>
        <taxon>Streptophyta</taxon>
        <taxon>Embryophyta</taxon>
        <taxon>Tracheophyta</taxon>
        <taxon>Spermatophyta</taxon>
        <taxon>Magnoliopsida</taxon>
        <taxon>Liliopsida</taxon>
        <taxon>Poales</taxon>
        <taxon>Poaceae</taxon>
        <taxon>PACMAD clade</taxon>
        <taxon>Arundinoideae</taxon>
        <taxon>Arundineae</taxon>
        <taxon>Arundo</taxon>
    </lineage>
</organism>
<reference evidence="1" key="1">
    <citation type="submission" date="2014-09" db="EMBL/GenBank/DDBJ databases">
        <authorList>
            <person name="Magalhaes I.L.F."/>
            <person name="Oliveira U."/>
            <person name="Santos F.R."/>
            <person name="Vidigal T.H.D.A."/>
            <person name="Brescovit A.D."/>
            <person name="Santos A.J."/>
        </authorList>
    </citation>
    <scope>NUCLEOTIDE SEQUENCE</scope>
    <source>
        <tissue evidence="1">Shoot tissue taken approximately 20 cm above the soil surface</tissue>
    </source>
</reference>
<evidence type="ECO:0000313" key="1">
    <source>
        <dbReference type="EMBL" id="JAD51897.1"/>
    </source>
</evidence>
<proteinExistence type="predicted"/>
<sequence length="14" mass="1661">MVEWDIPKLQISDS</sequence>
<protein>
    <submittedName>
        <fullName evidence="1">Uncharacterized protein</fullName>
    </submittedName>
</protein>
<reference evidence="1" key="2">
    <citation type="journal article" date="2015" name="Data Brief">
        <title>Shoot transcriptome of the giant reed, Arundo donax.</title>
        <authorList>
            <person name="Barrero R.A."/>
            <person name="Guerrero F.D."/>
            <person name="Moolhuijzen P."/>
            <person name="Goolsby J.A."/>
            <person name="Tidwell J."/>
            <person name="Bellgard S.E."/>
            <person name="Bellgard M.I."/>
        </authorList>
    </citation>
    <scope>NUCLEOTIDE SEQUENCE</scope>
    <source>
        <tissue evidence="1">Shoot tissue taken approximately 20 cm above the soil surface</tissue>
    </source>
</reference>